<accession>A0A058ZV58</accession>
<evidence type="ECO:0000313" key="2">
    <source>
        <dbReference type="EMBL" id="KAK2632465.1"/>
    </source>
</evidence>
<name>A0A058ZV58_EUCGR</name>
<dbReference type="STRING" id="71139.A0A058ZV58"/>
<evidence type="ECO:0000313" key="3">
    <source>
        <dbReference type="EMBL" id="KCW44900.1"/>
    </source>
</evidence>
<dbReference type="AlphaFoldDB" id="A0A058ZV58"/>
<dbReference type="Proteomes" id="UP000030711">
    <property type="component" value="Unassembled WGS sequence"/>
</dbReference>
<reference evidence="2" key="3">
    <citation type="submission" date="2023-04" db="EMBL/GenBank/DDBJ databases">
        <title>WGS assembly of Eucalyptus grandis.</title>
        <authorList>
            <person name="Myburg A."/>
            <person name="Grattapaglia D."/>
            <person name="Tuskan G."/>
            <person name="Hellsten U."/>
            <person name="Hayes R."/>
            <person name="Grimwood J."/>
            <person name="Jenkins J."/>
            <person name="Lindquist E."/>
            <person name="Tice H."/>
            <person name="Bauer D."/>
            <person name="Goodstein D."/>
            <person name="Dubchak I."/>
            <person name="Poliakov A."/>
            <person name="Mizrachi E."/>
            <person name="Kullan A."/>
            <person name="Hussey S."/>
            <person name="Pinard D."/>
            <person name="Van D."/>
            <person name="Singh P."/>
            <person name="Van J."/>
            <person name="Silva-Junior O."/>
            <person name="Togawa R."/>
            <person name="Pappas M."/>
            <person name="Faria D."/>
            <person name="Sansaloni C."/>
            <person name="Petroli C."/>
            <person name="Yang X."/>
            <person name="Ranjan P."/>
            <person name="Tschaplinski T."/>
            <person name="Ye C."/>
            <person name="Li T."/>
            <person name="Sterck L."/>
            <person name="Vanneste K."/>
            <person name="Murat F."/>
            <person name="Soler M."/>
            <person name="Clemente H."/>
            <person name="Saidi N."/>
            <person name="Cassan-Wang H."/>
            <person name="Dunand C."/>
            <person name="Hefer C."/>
            <person name="Bornberg-Bauer E."/>
            <person name="Kersting A."/>
            <person name="Vining K."/>
            <person name="Amarasinghe V."/>
            <person name="Ranik M."/>
            <person name="Naithani S."/>
            <person name="Elser J."/>
            <person name="Boyd A."/>
            <person name="Liston A."/>
            <person name="Spatafora J."/>
            <person name="Dharmwardhana P."/>
            <person name="Raja R."/>
            <person name="Sullivan C."/>
            <person name="Romanel E."/>
            <person name="Alves-Ferreira M."/>
            <person name="Kulheim C."/>
            <person name="Foley W."/>
            <person name="Carocha V."/>
            <person name="Paiva J."/>
            <person name="Kudrna D."/>
            <person name="Brommonschenkel S."/>
            <person name="Pasquali G."/>
            <person name="Byrne M."/>
            <person name="Rigault P."/>
            <person name="Tibbits J."/>
            <person name="Spokevicius A."/>
            <person name="Jones R."/>
            <person name="Steane D."/>
            <person name="Vaillancourt R."/>
            <person name="Potts B."/>
            <person name="Joubert F."/>
            <person name="Barry K."/>
            <person name="Pappas G."/>
            <person name="Strauss S."/>
            <person name="Jaiswal P."/>
            <person name="Grima-Pettenati J."/>
            <person name="Salse J."/>
            <person name="Van D."/>
            <person name="Rokhsar D."/>
            <person name="Schmutz J."/>
        </authorList>
    </citation>
    <scope>NUCLEOTIDE SEQUENCE</scope>
    <source>
        <tissue evidence="2">Leaf extractions</tissue>
    </source>
</reference>
<evidence type="ECO:0000259" key="1">
    <source>
        <dbReference type="SMART" id="SM01083"/>
    </source>
</evidence>
<keyword evidence="4" id="KW-1185">Reference proteome</keyword>
<protein>
    <recommendedName>
        <fullName evidence="1">CBF1-interacting co-repressor CIR N-terminal domain-containing protein</fullName>
    </recommendedName>
</protein>
<proteinExistence type="predicted"/>
<reference evidence="2" key="4">
    <citation type="submission" date="2023-07" db="EMBL/GenBank/DDBJ databases">
        <authorList>
            <person name="Myburg A.A."/>
            <person name="Grattapaglia D."/>
            <person name="Tuskan G.A."/>
            <person name="Hellsten U."/>
            <person name="Hayes R.D."/>
            <person name="Grimwood J."/>
            <person name="Jenkins J."/>
            <person name="Lindquist E."/>
            <person name="Tice H."/>
            <person name="Bauer D."/>
            <person name="Goodstein D.M."/>
            <person name="Dubchak I."/>
            <person name="Poliakov A."/>
            <person name="Mizrachi E."/>
            <person name="Kullan A.R."/>
            <person name="Hussey S.G."/>
            <person name="Pinard D."/>
            <person name="Van D.M."/>
            <person name="Singh P."/>
            <person name="Van J.I."/>
            <person name="Silva-Junior O.B."/>
            <person name="Togawa R.C."/>
            <person name="Pappas M.R."/>
            <person name="Faria D.A."/>
            <person name="Sansaloni C.P."/>
            <person name="Petroli C.D."/>
            <person name="Yang X."/>
            <person name="Ranjan P."/>
            <person name="Tschaplinski T.J."/>
            <person name="Ye C.Y."/>
            <person name="Li T."/>
            <person name="Sterck L."/>
            <person name="Vanneste K."/>
            <person name="Murat F."/>
            <person name="Soler M."/>
            <person name="Clemente H.S."/>
            <person name="Saidi N."/>
            <person name="Cassan-Wang H."/>
            <person name="Dunand C."/>
            <person name="Hefer C.A."/>
            <person name="Bornberg-Bauer E."/>
            <person name="Kersting A.R."/>
            <person name="Vining K."/>
            <person name="Amarasinghe V."/>
            <person name="Ranik M."/>
            <person name="Naithani S."/>
            <person name="Elser J."/>
            <person name="Boyd A.E."/>
            <person name="Liston A."/>
            <person name="Spatafora J.W."/>
            <person name="Dharmwardhana P."/>
            <person name="Raja R."/>
            <person name="Sullivan C."/>
            <person name="Romanel E."/>
            <person name="Alves-Ferreira M."/>
            <person name="Kulheim C."/>
            <person name="Foley W."/>
            <person name="Carocha V."/>
            <person name="Paiva J."/>
            <person name="Kudrna D."/>
            <person name="Brommonschenkel S.H."/>
            <person name="Pasquali G."/>
            <person name="Byrne M."/>
            <person name="Rigault P."/>
            <person name="Tibbits J."/>
            <person name="Spokevicius A."/>
            <person name="Jones R.C."/>
            <person name="Steane D.A."/>
            <person name="Vaillancourt R.E."/>
            <person name="Potts B.M."/>
            <person name="Joubert F."/>
            <person name="Barry K."/>
            <person name="Pappas G.J."/>
            <person name="Strauss S.H."/>
            <person name="Jaiswal P."/>
            <person name="Grima-Pettenati J."/>
            <person name="Salse J."/>
            <person name="Van D.P."/>
            <person name="Rokhsar D.S."/>
            <person name="Schmutz J."/>
        </authorList>
    </citation>
    <scope>NUCLEOTIDE SEQUENCE</scope>
    <source>
        <tissue evidence="2">Leaf extractions</tissue>
    </source>
</reference>
<dbReference type="InterPro" id="IPR019339">
    <property type="entry name" value="CIR_N_dom"/>
</dbReference>
<reference evidence="3" key="1">
    <citation type="submission" date="2013-07" db="EMBL/GenBank/DDBJ databases">
        <title>The genome of Eucalyptus grandis.</title>
        <authorList>
            <person name="Schmutz J."/>
            <person name="Hayes R."/>
            <person name="Myburg A."/>
            <person name="Tuskan G."/>
            <person name="Grattapaglia D."/>
            <person name="Rokhsar D.S."/>
        </authorList>
    </citation>
    <scope>NUCLEOTIDE SEQUENCE</scope>
    <source>
        <tissue evidence="3">Leaf extractions</tissue>
    </source>
</reference>
<sequence length="119" mass="13919">MDGHGGLNILPQKRWNVYNYENREKVQKDEEAAVKEEQLKREQARKHNAEFVSRSFVLPVASLLPVNLLKLLLVSEWSQLGRTRSLAISISLRELRFSTQLNYQKMGQEMKGMYSRGRR</sequence>
<dbReference type="EMBL" id="MU848480">
    <property type="protein sequence ID" value="KAK2632465.1"/>
    <property type="molecule type" value="Genomic_DNA"/>
</dbReference>
<dbReference type="SMART" id="SM01083">
    <property type="entry name" value="Cir_N"/>
    <property type="match status" value="1"/>
</dbReference>
<dbReference type="EMBL" id="KK198996">
    <property type="protein sequence ID" value="KCW44900.1"/>
    <property type="molecule type" value="Genomic_DNA"/>
</dbReference>
<dbReference type="PANTHER" id="PTHR22093:SF0">
    <property type="entry name" value="LEUKOCYTE RECEPTOR CLUSTER MEMBER 1"/>
    <property type="match status" value="1"/>
</dbReference>
<dbReference type="Gramene" id="KCW44900">
    <property type="protein sequence ID" value="KCW44900"/>
    <property type="gene ID" value="EUGRSUZ_L01522"/>
</dbReference>
<dbReference type="InterPro" id="IPR039875">
    <property type="entry name" value="LENG1-like"/>
</dbReference>
<feature type="domain" description="CBF1-interacting co-repressor CIR N-terminal" evidence="1">
    <location>
        <begin position="14"/>
        <end position="50"/>
    </location>
</feature>
<dbReference type="PANTHER" id="PTHR22093">
    <property type="entry name" value="LEUKOCYTE RECEPTOR CLUSTER LRC MEMBER 1"/>
    <property type="match status" value="1"/>
</dbReference>
<dbReference type="InParanoid" id="A0A058ZV58"/>
<gene>
    <name evidence="3" type="ORF">EUGRSUZ_L01522</name>
</gene>
<organism evidence="3">
    <name type="scientific">Eucalyptus grandis</name>
    <name type="common">Flooded gum</name>
    <dbReference type="NCBI Taxonomy" id="71139"/>
    <lineage>
        <taxon>Eukaryota</taxon>
        <taxon>Viridiplantae</taxon>
        <taxon>Streptophyta</taxon>
        <taxon>Embryophyta</taxon>
        <taxon>Tracheophyta</taxon>
        <taxon>Spermatophyta</taxon>
        <taxon>Magnoliopsida</taxon>
        <taxon>eudicotyledons</taxon>
        <taxon>Gunneridae</taxon>
        <taxon>Pentapetalae</taxon>
        <taxon>rosids</taxon>
        <taxon>malvids</taxon>
        <taxon>Myrtales</taxon>
        <taxon>Myrtaceae</taxon>
        <taxon>Myrtoideae</taxon>
        <taxon>Eucalypteae</taxon>
        <taxon>Eucalyptus</taxon>
    </lineage>
</organism>
<evidence type="ECO:0000313" key="4">
    <source>
        <dbReference type="Proteomes" id="UP000030711"/>
    </source>
</evidence>
<reference evidence="2" key="2">
    <citation type="journal article" date="2014" name="Nature">
        <title>The genome of Eucalyptus grandis.</title>
        <authorList>
            <person name="Myburg A.A."/>
            <person name="Grattapaglia D."/>
            <person name="Tuskan G.A."/>
            <person name="Hellsten U."/>
            <person name="Hayes R.D."/>
            <person name="Grimwood J."/>
            <person name="Jenkins J."/>
            <person name="Lindquist E."/>
            <person name="Tice H."/>
            <person name="Bauer D."/>
            <person name="Goodstein D.M."/>
            <person name="Dubchak I."/>
            <person name="Poliakov A."/>
            <person name="Mizrachi E."/>
            <person name="Kullan A.R."/>
            <person name="Hussey S.G."/>
            <person name="Pinard D."/>
            <person name="van der Merwe K."/>
            <person name="Singh P."/>
            <person name="van Jaarsveld I."/>
            <person name="Silva-Junior O.B."/>
            <person name="Togawa R.C."/>
            <person name="Pappas M.R."/>
            <person name="Faria D.A."/>
            <person name="Sansaloni C.P."/>
            <person name="Petroli C.D."/>
            <person name="Yang X."/>
            <person name="Ranjan P."/>
            <person name="Tschaplinski T.J."/>
            <person name="Ye C.Y."/>
            <person name="Li T."/>
            <person name="Sterck L."/>
            <person name="Vanneste K."/>
            <person name="Murat F."/>
            <person name="Soler M."/>
            <person name="Clemente H.S."/>
            <person name="Saidi N."/>
            <person name="Cassan-Wang H."/>
            <person name="Dunand C."/>
            <person name="Hefer C.A."/>
            <person name="Bornberg-Bauer E."/>
            <person name="Kersting A.R."/>
            <person name="Vining K."/>
            <person name="Amarasinghe V."/>
            <person name="Ranik M."/>
            <person name="Naithani S."/>
            <person name="Elser J."/>
            <person name="Boyd A.E."/>
            <person name="Liston A."/>
            <person name="Spatafora J.W."/>
            <person name="Dharmwardhana P."/>
            <person name="Raja R."/>
            <person name="Sullivan C."/>
            <person name="Romanel E."/>
            <person name="Alves-Ferreira M."/>
            <person name="Kulheim C."/>
            <person name="Foley W."/>
            <person name="Carocha V."/>
            <person name="Paiva J."/>
            <person name="Kudrna D."/>
            <person name="Brommonschenkel S.H."/>
            <person name="Pasquali G."/>
            <person name="Byrne M."/>
            <person name="Rigault P."/>
            <person name="Tibbits J."/>
            <person name="Spokevicius A."/>
            <person name="Jones R.C."/>
            <person name="Steane D.A."/>
            <person name="Vaillancourt R.E."/>
            <person name="Potts B.M."/>
            <person name="Joubert F."/>
            <person name="Barry K."/>
            <person name="Pappas G.J."/>
            <person name="Strauss S.H."/>
            <person name="Jaiswal P."/>
            <person name="Grima-Pettenati J."/>
            <person name="Salse J."/>
            <person name="Van de Peer Y."/>
            <person name="Rokhsar D.S."/>
            <person name="Schmutz J."/>
        </authorList>
    </citation>
    <scope>NUCLEOTIDE SEQUENCE</scope>
    <source>
        <tissue evidence="2">Leaf extractions</tissue>
    </source>
</reference>